<feature type="transmembrane region" description="Helical" evidence="7">
    <location>
        <begin position="188"/>
        <end position="211"/>
    </location>
</feature>
<evidence type="ECO:0000259" key="8">
    <source>
        <dbReference type="PROSITE" id="PS50850"/>
    </source>
</evidence>
<keyword evidence="2" id="KW-1003">Cell membrane</keyword>
<dbReference type="PANTHER" id="PTHR43124:SF3">
    <property type="entry name" value="CHLORAMPHENICOL EFFLUX PUMP RV0191"/>
    <property type="match status" value="1"/>
</dbReference>
<feature type="transmembrane region" description="Helical" evidence="7">
    <location>
        <begin position="358"/>
        <end position="379"/>
    </location>
</feature>
<accession>A0ABQ3PN05</accession>
<gene>
    <name evidence="9" type="ORF">Shyd_77430</name>
</gene>
<feature type="transmembrane region" description="Helical" evidence="7">
    <location>
        <begin position="385"/>
        <end position="403"/>
    </location>
</feature>
<keyword evidence="10" id="KW-1185">Reference proteome</keyword>
<reference evidence="9" key="1">
    <citation type="submission" date="2024-05" db="EMBL/GenBank/DDBJ databases">
        <title>Whole genome shotgun sequence of Streptomyces hydrogenans NBRC 13475.</title>
        <authorList>
            <person name="Komaki H."/>
            <person name="Tamura T."/>
        </authorList>
    </citation>
    <scope>NUCLEOTIDE SEQUENCE</scope>
    <source>
        <strain evidence="9">NBRC 13475</strain>
    </source>
</reference>
<evidence type="ECO:0000256" key="3">
    <source>
        <dbReference type="ARBA" id="ARBA00022692"/>
    </source>
</evidence>
<dbReference type="PANTHER" id="PTHR43124">
    <property type="entry name" value="PURINE EFFLUX PUMP PBUE"/>
    <property type="match status" value="1"/>
</dbReference>
<evidence type="ECO:0000313" key="10">
    <source>
        <dbReference type="Proteomes" id="UP001052739"/>
    </source>
</evidence>
<dbReference type="Proteomes" id="UP001052739">
    <property type="component" value="Unassembled WGS sequence"/>
</dbReference>
<dbReference type="InterPro" id="IPR020846">
    <property type="entry name" value="MFS_dom"/>
</dbReference>
<keyword evidence="3 7" id="KW-0812">Transmembrane</keyword>
<dbReference type="Gene3D" id="1.20.1250.20">
    <property type="entry name" value="MFS general substrate transporter like domains"/>
    <property type="match status" value="1"/>
</dbReference>
<dbReference type="InterPro" id="IPR036259">
    <property type="entry name" value="MFS_trans_sf"/>
</dbReference>
<dbReference type="PROSITE" id="PS50850">
    <property type="entry name" value="MFS"/>
    <property type="match status" value="1"/>
</dbReference>
<feature type="domain" description="Major facilitator superfamily (MFS) profile" evidence="8">
    <location>
        <begin position="34"/>
        <end position="407"/>
    </location>
</feature>
<dbReference type="Pfam" id="PF07690">
    <property type="entry name" value="MFS_1"/>
    <property type="match status" value="1"/>
</dbReference>
<comment type="subcellular location">
    <subcellularLocation>
        <location evidence="1">Cell membrane</location>
        <topology evidence="1">Multi-pass membrane protein</topology>
    </subcellularLocation>
</comment>
<feature type="transmembrane region" description="Helical" evidence="7">
    <location>
        <begin position="159"/>
        <end position="182"/>
    </location>
</feature>
<feature type="transmembrane region" description="Helical" evidence="7">
    <location>
        <begin position="266"/>
        <end position="285"/>
    </location>
</feature>
<proteinExistence type="predicted"/>
<feature type="region of interest" description="Disordered" evidence="6">
    <location>
        <begin position="1"/>
        <end position="27"/>
    </location>
</feature>
<feature type="transmembrane region" description="Helical" evidence="7">
    <location>
        <begin position="322"/>
        <end position="346"/>
    </location>
</feature>
<comment type="caution">
    <text evidence="9">The sequence shown here is derived from an EMBL/GenBank/DDBJ whole genome shotgun (WGS) entry which is preliminary data.</text>
</comment>
<evidence type="ECO:0000256" key="6">
    <source>
        <dbReference type="SAM" id="MobiDB-lite"/>
    </source>
</evidence>
<keyword evidence="4 7" id="KW-1133">Transmembrane helix</keyword>
<feature type="compositionally biased region" description="Low complexity" evidence="6">
    <location>
        <begin position="13"/>
        <end position="27"/>
    </location>
</feature>
<feature type="transmembrane region" description="Helical" evidence="7">
    <location>
        <begin position="232"/>
        <end position="254"/>
    </location>
</feature>
<dbReference type="EMBL" id="BNDW01000102">
    <property type="protein sequence ID" value="GHI26372.1"/>
    <property type="molecule type" value="Genomic_DNA"/>
</dbReference>
<feature type="transmembrane region" description="Helical" evidence="7">
    <location>
        <begin position="132"/>
        <end position="152"/>
    </location>
</feature>
<name>A0ABQ3PN05_9ACTN</name>
<dbReference type="SUPFAM" id="SSF103473">
    <property type="entry name" value="MFS general substrate transporter"/>
    <property type="match status" value="1"/>
</dbReference>
<feature type="transmembrane region" description="Helical" evidence="7">
    <location>
        <begin position="35"/>
        <end position="56"/>
    </location>
</feature>
<sequence length="413" mass="40714">MPQPQPGSPSPSRPQVQSQSQPQPSRRALPLPLPLYLLALAVFAMGTSEFMLAGLLPDLARDLGVSVGAAGALTSAFAVGMVIGAPLMAVLARGRTGRSGLLGFVLVFLAAHVAGALTTSFVVLLASRVVAALANAGFLALALTTAIAMVPADRTARALAVLLGGTTVATVVGVPGGALLGAHAGWRAAFWAVAVLCVPAALGILRGVPAAEPSPEGPSLRAEFGVLREPGLARVLVLAALVNAATFGSFTFLAPVVTGPAGLTSSWVSAALMLFGAGSFAGVTAAGRLGDRHAGRVLAVGGPLLLVGWVALAVLADRPAVLPALLFVQGALSFAVGGTLIARILYEAAGAPALAGAYATAALNVGAVVGPLLAATVLGRPTGPFLLSAGLVAAALAFAAVSGSRRGGPASRC</sequence>
<organism evidence="9 10">
    <name type="scientific">Streptomyces hydrogenans</name>
    <dbReference type="NCBI Taxonomy" id="1873719"/>
    <lineage>
        <taxon>Bacteria</taxon>
        <taxon>Bacillati</taxon>
        <taxon>Actinomycetota</taxon>
        <taxon>Actinomycetes</taxon>
        <taxon>Kitasatosporales</taxon>
        <taxon>Streptomycetaceae</taxon>
        <taxon>Streptomyces</taxon>
    </lineage>
</organism>
<keyword evidence="5 7" id="KW-0472">Membrane</keyword>
<dbReference type="InterPro" id="IPR011701">
    <property type="entry name" value="MFS"/>
</dbReference>
<evidence type="ECO:0000256" key="7">
    <source>
        <dbReference type="SAM" id="Phobius"/>
    </source>
</evidence>
<feature type="transmembrane region" description="Helical" evidence="7">
    <location>
        <begin position="68"/>
        <end position="89"/>
    </location>
</feature>
<protein>
    <submittedName>
        <fullName evidence="9">Chloramphenicol resistance protein</fullName>
    </submittedName>
</protein>
<feature type="transmembrane region" description="Helical" evidence="7">
    <location>
        <begin position="297"/>
        <end position="316"/>
    </location>
</feature>
<dbReference type="InterPro" id="IPR050189">
    <property type="entry name" value="MFS_Efflux_Transporters"/>
</dbReference>
<evidence type="ECO:0000256" key="4">
    <source>
        <dbReference type="ARBA" id="ARBA00022989"/>
    </source>
</evidence>
<dbReference type="NCBIfam" id="NF033135">
    <property type="entry name" value="cmx_cmrA"/>
    <property type="match status" value="1"/>
</dbReference>
<evidence type="ECO:0000256" key="5">
    <source>
        <dbReference type="ARBA" id="ARBA00023136"/>
    </source>
</evidence>
<evidence type="ECO:0000313" key="9">
    <source>
        <dbReference type="EMBL" id="GHI26372.1"/>
    </source>
</evidence>
<feature type="transmembrane region" description="Helical" evidence="7">
    <location>
        <begin position="101"/>
        <end position="126"/>
    </location>
</feature>
<dbReference type="CDD" id="cd17324">
    <property type="entry name" value="MFS_NepI_like"/>
    <property type="match status" value="1"/>
</dbReference>
<evidence type="ECO:0000256" key="2">
    <source>
        <dbReference type="ARBA" id="ARBA00022475"/>
    </source>
</evidence>
<feature type="compositionally biased region" description="Pro residues" evidence="6">
    <location>
        <begin position="1"/>
        <end position="12"/>
    </location>
</feature>
<evidence type="ECO:0000256" key="1">
    <source>
        <dbReference type="ARBA" id="ARBA00004651"/>
    </source>
</evidence>